<reference evidence="3" key="1">
    <citation type="journal article" date="2012" name="MBio">
        <title>Comparative genome analysis of Trichophyton rubrum and related dermatophytes reveals candidate genes involved in infection.</title>
        <authorList>
            <person name="Martinez D.A."/>
            <person name="Oliver B.G."/>
            <person name="Graeser Y."/>
            <person name="Goldberg J.M."/>
            <person name="Li W."/>
            <person name="Martinez-Rossi N.M."/>
            <person name="Monod M."/>
            <person name="Shelest E."/>
            <person name="Barton R.C."/>
            <person name="Birch E."/>
            <person name="Brakhage A.A."/>
            <person name="Chen Z."/>
            <person name="Gurr S.J."/>
            <person name="Heiman D."/>
            <person name="Heitman J."/>
            <person name="Kosti I."/>
            <person name="Rossi A."/>
            <person name="Saif S."/>
            <person name="Samalova M."/>
            <person name="Saunders C.W."/>
            <person name="Shea T."/>
            <person name="Summerbell R.C."/>
            <person name="Xu J."/>
            <person name="Young S."/>
            <person name="Zeng Q."/>
            <person name="Birren B.W."/>
            <person name="Cuomo C.A."/>
            <person name="White T.C."/>
        </authorList>
    </citation>
    <scope>NUCLEOTIDE SEQUENCE [LARGE SCALE GENOMIC DNA]</scope>
    <source>
        <strain evidence="3">CBS 112818</strain>
    </source>
</reference>
<name>F2S8G5_TRIT1</name>
<organism evidence="2 3">
    <name type="scientific">Trichophyton tonsurans (strain CBS 112818)</name>
    <name type="common">Scalp ringworm fungus</name>
    <dbReference type="NCBI Taxonomy" id="647933"/>
    <lineage>
        <taxon>Eukaryota</taxon>
        <taxon>Fungi</taxon>
        <taxon>Dikarya</taxon>
        <taxon>Ascomycota</taxon>
        <taxon>Pezizomycotina</taxon>
        <taxon>Eurotiomycetes</taxon>
        <taxon>Eurotiomycetidae</taxon>
        <taxon>Onygenales</taxon>
        <taxon>Arthrodermataceae</taxon>
        <taxon>Trichophyton</taxon>
    </lineage>
</organism>
<sequence>MTAATVSNQRSGETELHACMHCITRAVTDGDSTASDGGHSAALDPNRQQTRPAQRTAGSGGRPRARGTGITRTVMTVPGQKGAAPPSVTYRPA</sequence>
<dbReference type="HOGENOM" id="CLU_2401268_0_0_1"/>
<keyword evidence="3" id="KW-1185">Reference proteome</keyword>
<dbReference type="Proteomes" id="UP000009172">
    <property type="component" value="Unassembled WGS sequence"/>
</dbReference>
<dbReference type="AlphaFoldDB" id="F2S8G5"/>
<dbReference type="EMBL" id="GG698527">
    <property type="protein sequence ID" value="EGD99864.1"/>
    <property type="molecule type" value="Genomic_DNA"/>
</dbReference>
<accession>F2S8G5</accession>
<gene>
    <name evidence="2" type="ORF">TESG_08615</name>
</gene>
<evidence type="ECO:0000313" key="3">
    <source>
        <dbReference type="Proteomes" id="UP000009172"/>
    </source>
</evidence>
<evidence type="ECO:0000313" key="2">
    <source>
        <dbReference type="EMBL" id="EGD99864.1"/>
    </source>
</evidence>
<protein>
    <submittedName>
        <fullName evidence="2">Uncharacterized protein</fullName>
    </submittedName>
</protein>
<feature type="compositionally biased region" description="Polar residues" evidence="1">
    <location>
        <begin position="46"/>
        <end position="57"/>
    </location>
</feature>
<proteinExistence type="predicted"/>
<feature type="region of interest" description="Disordered" evidence="1">
    <location>
        <begin position="28"/>
        <end position="93"/>
    </location>
</feature>
<evidence type="ECO:0000256" key="1">
    <source>
        <dbReference type="SAM" id="MobiDB-lite"/>
    </source>
</evidence>